<feature type="transmembrane region" description="Helical" evidence="1">
    <location>
        <begin position="101"/>
        <end position="120"/>
    </location>
</feature>
<sequence>MTTSRRVLCSLTGLARVGTVRGFGHLIQEQSAFRRGMVDVASPVLGGFQDSIVDAFGATAGWWVGHLLVVGMVALCAVALQNRKHIANNSGIGRSMLMDTAATLVLIAVQYVVFTGTFGWPEGESFLLAAVCALSLRWHVLIVE</sequence>
<reference evidence="2" key="1">
    <citation type="journal article" date="2014" name="Genome Biol. Evol.">
        <title>Pangenome evidence for extensive interdomain horizontal transfer affecting lineage core and shell genes in uncultured planktonic thaumarchaeota and euryarchaeota.</title>
        <authorList>
            <person name="Deschamps P."/>
            <person name="Zivanovic Y."/>
            <person name="Moreira D."/>
            <person name="Rodriguez-Valera F."/>
            <person name="Lopez-Garcia P."/>
        </authorList>
    </citation>
    <scope>NUCLEOTIDE SEQUENCE</scope>
</reference>
<evidence type="ECO:0000313" key="2">
    <source>
        <dbReference type="EMBL" id="AIE96710.1"/>
    </source>
</evidence>
<evidence type="ECO:0000256" key="1">
    <source>
        <dbReference type="SAM" id="Phobius"/>
    </source>
</evidence>
<dbReference type="EMBL" id="KF900487">
    <property type="protein sequence ID" value="AIE96710.1"/>
    <property type="molecule type" value="Genomic_DNA"/>
</dbReference>
<dbReference type="AlphaFoldDB" id="A0A075FY17"/>
<proteinExistence type="predicted"/>
<organism evidence="2">
    <name type="scientific">uncultured marine group II/III euryarchaeote AD1000_87_A06</name>
    <dbReference type="NCBI Taxonomy" id="1457817"/>
    <lineage>
        <taxon>Archaea</taxon>
        <taxon>Methanobacteriati</taxon>
        <taxon>Methanobacteriota</taxon>
        <taxon>environmental samples</taxon>
    </lineage>
</organism>
<feature type="transmembrane region" description="Helical" evidence="1">
    <location>
        <begin position="60"/>
        <end position="80"/>
    </location>
</feature>
<keyword evidence="1" id="KW-1133">Transmembrane helix</keyword>
<keyword evidence="1" id="KW-0472">Membrane</keyword>
<name>A0A075FY17_9EURY</name>
<accession>A0A075FY17</accession>
<keyword evidence="1" id="KW-0812">Transmembrane</keyword>
<protein>
    <submittedName>
        <fullName evidence="2">Uncharacterized protein</fullName>
    </submittedName>
</protein>